<feature type="domain" description="CAAX prenyl protease 2/Lysostaphin resistance protein A-like" evidence="2">
    <location>
        <begin position="131"/>
        <end position="235"/>
    </location>
</feature>
<feature type="transmembrane region" description="Helical" evidence="1">
    <location>
        <begin position="12"/>
        <end position="29"/>
    </location>
</feature>
<feature type="transmembrane region" description="Helical" evidence="1">
    <location>
        <begin position="49"/>
        <end position="73"/>
    </location>
</feature>
<feature type="transmembrane region" description="Helical" evidence="1">
    <location>
        <begin position="128"/>
        <end position="145"/>
    </location>
</feature>
<gene>
    <name evidence="3" type="ORF">HNP84_006457</name>
</gene>
<dbReference type="AlphaFoldDB" id="A0A840PDA8"/>
<dbReference type="Proteomes" id="UP000578449">
    <property type="component" value="Unassembled WGS sequence"/>
</dbReference>
<keyword evidence="1" id="KW-1133">Transmembrane helix</keyword>
<dbReference type="InterPro" id="IPR042150">
    <property type="entry name" value="MmRce1-like"/>
</dbReference>
<dbReference type="PANTHER" id="PTHR35797:SF1">
    <property type="entry name" value="PROTEASE"/>
    <property type="match status" value="1"/>
</dbReference>
<accession>A0A840PDA8</accession>
<feature type="transmembrane region" description="Helical" evidence="1">
    <location>
        <begin position="195"/>
        <end position="215"/>
    </location>
</feature>
<dbReference type="GO" id="GO:0004175">
    <property type="term" value="F:endopeptidase activity"/>
    <property type="evidence" value="ECO:0007669"/>
    <property type="project" value="UniProtKB-ARBA"/>
</dbReference>
<keyword evidence="3" id="KW-0378">Hydrolase</keyword>
<keyword evidence="1" id="KW-0812">Transmembrane</keyword>
<feature type="transmembrane region" description="Helical" evidence="1">
    <location>
        <begin position="165"/>
        <end position="189"/>
    </location>
</feature>
<dbReference type="EMBL" id="JACHGN010000015">
    <property type="protein sequence ID" value="MBB5136706.1"/>
    <property type="molecule type" value="Genomic_DNA"/>
</dbReference>
<feature type="transmembrane region" description="Helical" evidence="1">
    <location>
        <begin position="222"/>
        <end position="241"/>
    </location>
</feature>
<dbReference type="InterPro" id="IPR003675">
    <property type="entry name" value="Rce1/LyrA-like_dom"/>
</dbReference>
<organism evidence="3 4">
    <name type="scientific">Thermocatellispora tengchongensis</name>
    <dbReference type="NCBI Taxonomy" id="1073253"/>
    <lineage>
        <taxon>Bacteria</taxon>
        <taxon>Bacillati</taxon>
        <taxon>Actinomycetota</taxon>
        <taxon>Actinomycetes</taxon>
        <taxon>Streptosporangiales</taxon>
        <taxon>Streptosporangiaceae</taxon>
        <taxon>Thermocatellispora</taxon>
    </lineage>
</organism>
<feature type="transmembrane region" description="Helical" evidence="1">
    <location>
        <begin position="253"/>
        <end position="271"/>
    </location>
</feature>
<dbReference type="Pfam" id="PF02517">
    <property type="entry name" value="Rce1-like"/>
    <property type="match status" value="1"/>
</dbReference>
<keyword evidence="3" id="KW-0645">Protease</keyword>
<name>A0A840PDA8_9ACTN</name>
<dbReference type="GO" id="GO:0080120">
    <property type="term" value="P:CAAX-box protein maturation"/>
    <property type="evidence" value="ECO:0007669"/>
    <property type="project" value="UniProtKB-ARBA"/>
</dbReference>
<evidence type="ECO:0000259" key="2">
    <source>
        <dbReference type="Pfam" id="PF02517"/>
    </source>
</evidence>
<comment type="caution">
    <text evidence="3">The sequence shown here is derived from an EMBL/GenBank/DDBJ whole genome shotgun (WGS) entry which is preliminary data.</text>
</comment>
<dbReference type="PANTHER" id="PTHR35797">
    <property type="entry name" value="PROTEASE-RELATED"/>
    <property type="match status" value="1"/>
</dbReference>
<evidence type="ECO:0000313" key="4">
    <source>
        <dbReference type="Proteomes" id="UP000578449"/>
    </source>
</evidence>
<dbReference type="GO" id="GO:0006508">
    <property type="term" value="P:proteolysis"/>
    <property type="evidence" value="ECO:0007669"/>
    <property type="project" value="UniProtKB-KW"/>
</dbReference>
<evidence type="ECO:0000313" key="3">
    <source>
        <dbReference type="EMBL" id="MBB5136706.1"/>
    </source>
</evidence>
<dbReference type="RefSeq" id="WP_185053587.1">
    <property type="nucleotide sequence ID" value="NZ_BAABIX010000008.1"/>
</dbReference>
<proteinExistence type="predicted"/>
<evidence type="ECO:0000256" key="1">
    <source>
        <dbReference type="SAM" id="Phobius"/>
    </source>
</evidence>
<keyword evidence="1" id="KW-0472">Membrane</keyword>
<sequence>MQIVRQHSVASFFVLAYGLSWLAWLPYLLSQDGLGVLPLKFPVVLGDTMLAGIMPGAYLGPLAAAFIVTAIAGGGNGLRQWRARLFRWRMGLRWYALALAGIPALLLLATLVLPGAAAGARLPAAEVFLTYVPLLIVQILTAGLAEEPGWRDFALPRMQDRYGPLPGSVLLGLLWAGWHLPLFVTVWSVDGPDPVEMALFVVAAVMMSIVITWVFNHTRESLPVAILIHGSNNAVFEVVWPQMFPGRDESLDTWLAMVIGYGALSLVLIAFTRGRLGRKPAPSTADDVTSSAGAG</sequence>
<reference evidence="3 4" key="1">
    <citation type="submission" date="2020-08" db="EMBL/GenBank/DDBJ databases">
        <title>Genomic Encyclopedia of Type Strains, Phase IV (KMG-IV): sequencing the most valuable type-strain genomes for metagenomic binning, comparative biology and taxonomic classification.</title>
        <authorList>
            <person name="Goeker M."/>
        </authorList>
    </citation>
    <scope>NUCLEOTIDE SEQUENCE [LARGE SCALE GENOMIC DNA]</scope>
    <source>
        <strain evidence="3 4">DSM 45615</strain>
    </source>
</reference>
<protein>
    <submittedName>
        <fullName evidence="3">Membrane protease YdiL (CAAX protease family)</fullName>
    </submittedName>
</protein>
<keyword evidence="4" id="KW-1185">Reference proteome</keyword>
<feature type="transmembrane region" description="Helical" evidence="1">
    <location>
        <begin position="94"/>
        <end position="116"/>
    </location>
</feature>